<dbReference type="RefSeq" id="WP_066837459.1">
    <property type="nucleotide sequence ID" value="NZ_JACJIQ010000003.1"/>
</dbReference>
<dbReference type="PROSITE" id="PS51257">
    <property type="entry name" value="PROKAR_LIPOPROTEIN"/>
    <property type="match status" value="1"/>
</dbReference>
<accession>A0A839GN16</accession>
<evidence type="ECO:0000256" key="2">
    <source>
        <dbReference type="ARBA" id="ARBA00006275"/>
    </source>
</evidence>
<dbReference type="Pfam" id="PF07980">
    <property type="entry name" value="SusD_RagB"/>
    <property type="match status" value="1"/>
</dbReference>
<protein>
    <recommendedName>
        <fullName evidence="10">Starch-binding associating with outer membrane</fullName>
    </recommendedName>
</protein>
<keyword evidence="4" id="KW-0472">Membrane</keyword>
<evidence type="ECO:0000259" key="7">
    <source>
        <dbReference type="Pfam" id="PF14322"/>
    </source>
</evidence>
<dbReference type="InterPro" id="IPR012944">
    <property type="entry name" value="SusD_RagB_dom"/>
</dbReference>
<dbReference type="InterPro" id="IPR011990">
    <property type="entry name" value="TPR-like_helical_dom_sf"/>
</dbReference>
<feature type="domain" description="SusD-like N-terminal" evidence="7">
    <location>
        <begin position="26"/>
        <end position="234"/>
    </location>
</feature>
<gene>
    <name evidence="8" type="ORF">FHS90_001050</name>
</gene>
<reference evidence="8 9" key="1">
    <citation type="submission" date="2020-08" db="EMBL/GenBank/DDBJ databases">
        <title>Genomic Encyclopedia of Type Strains, Phase IV (KMG-IV): sequencing the most valuable type-strain genomes for metagenomic binning, comparative biology and taxonomic classification.</title>
        <authorList>
            <person name="Goeker M."/>
        </authorList>
    </citation>
    <scope>NUCLEOTIDE SEQUENCE [LARGE SCALE GENOMIC DNA]</scope>
    <source>
        <strain evidence="8 9">DSM 29854</strain>
    </source>
</reference>
<dbReference type="InterPro" id="IPR033985">
    <property type="entry name" value="SusD-like_N"/>
</dbReference>
<feature type="domain" description="RagB/SusD" evidence="6">
    <location>
        <begin position="384"/>
        <end position="624"/>
    </location>
</feature>
<evidence type="ECO:0008006" key="10">
    <source>
        <dbReference type="Google" id="ProtNLM"/>
    </source>
</evidence>
<evidence type="ECO:0000256" key="1">
    <source>
        <dbReference type="ARBA" id="ARBA00004442"/>
    </source>
</evidence>
<dbReference type="GO" id="GO:0009279">
    <property type="term" value="C:cell outer membrane"/>
    <property type="evidence" value="ECO:0007669"/>
    <property type="project" value="UniProtKB-SubCell"/>
</dbReference>
<evidence type="ECO:0000313" key="9">
    <source>
        <dbReference type="Proteomes" id="UP000563094"/>
    </source>
</evidence>
<proteinExistence type="inferred from homology"/>
<sequence length="624" mass="69431">MNTKYIKSLLLATTIGGVLTLSGCEEFLTIENDSTLTQDAIFASISNTESALVGVYNQLPGDHGYGNRISIIFPNAADDFRISGDQNTQGRQGIAHYGVSPGNTELERPFNQLYAGIERANICIKNIPLSPLYTSGTASEQAKMRKFLGEALTLRAQFYYELVRNWGDVPAQFQPSSDIPDLYITKTNQDEIYDQLLADLAQAADLVPWRSETGEPSTRVSKAAVKALRARIALARGGYSLRRDTKKMERRSNYQDFYAIARKECRDIILKNENGLSPVYEDVFRALHGSSRSAGANRELIWEVGAYGGGTQTDTKLGYANGPRINQANPNYGQANGLIEAVPTYFYEFDSIGDSRRDVTLAYFAVEANNNKTLTTPLLMREGKFRKYWTNFNGLIQTLGINWPLIRYADVLLMFAEAENELSGPTLEAIAAFEEVRKRAFFDQWENRMGTTPTTKPVFFKAIVKERLLEFGGEGIRKYDLIRWNLLESTIIETRAKMLAMKEGSGRYANVPQHVFFKPNQLLGRNVTAHEEALSFQLLAGIGTNGAPISGNVNQVMYQPAPTATAPEGSGYEKVNWRAAITDLHISGPDRAFASQFTANKSELFPIPTGALNANFRLTQDYGY</sequence>
<evidence type="ECO:0000256" key="5">
    <source>
        <dbReference type="ARBA" id="ARBA00023237"/>
    </source>
</evidence>
<dbReference type="Proteomes" id="UP000563094">
    <property type="component" value="Unassembled WGS sequence"/>
</dbReference>
<name>A0A839GN16_9BACT</name>
<comment type="caution">
    <text evidence="8">The sequence shown here is derived from an EMBL/GenBank/DDBJ whole genome shotgun (WGS) entry which is preliminary data.</text>
</comment>
<evidence type="ECO:0000259" key="6">
    <source>
        <dbReference type="Pfam" id="PF07980"/>
    </source>
</evidence>
<dbReference type="AlphaFoldDB" id="A0A839GN16"/>
<dbReference type="Pfam" id="PF14322">
    <property type="entry name" value="SusD-like_3"/>
    <property type="match status" value="1"/>
</dbReference>
<comment type="subcellular location">
    <subcellularLocation>
        <location evidence="1">Cell outer membrane</location>
    </subcellularLocation>
</comment>
<dbReference type="SUPFAM" id="SSF48452">
    <property type="entry name" value="TPR-like"/>
    <property type="match status" value="1"/>
</dbReference>
<keyword evidence="3" id="KW-0732">Signal</keyword>
<keyword evidence="9" id="KW-1185">Reference proteome</keyword>
<evidence type="ECO:0000256" key="4">
    <source>
        <dbReference type="ARBA" id="ARBA00023136"/>
    </source>
</evidence>
<evidence type="ECO:0000313" key="8">
    <source>
        <dbReference type="EMBL" id="MBA9076346.1"/>
    </source>
</evidence>
<comment type="similarity">
    <text evidence="2">Belongs to the SusD family.</text>
</comment>
<keyword evidence="5" id="KW-0998">Cell outer membrane</keyword>
<organism evidence="8 9">
    <name type="scientific">Rufibacter quisquiliarum</name>
    <dbReference type="NCBI Taxonomy" id="1549639"/>
    <lineage>
        <taxon>Bacteria</taxon>
        <taxon>Pseudomonadati</taxon>
        <taxon>Bacteroidota</taxon>
        <taxon>Cytophagia</taxon>
        <taxon>Cytophagales</taxon>
        <taxon>Hymenobacteraceae</taxon>
        <taxon>Rufibacter</taxon>
    </lineage>
</organism>
<evidence type="ECO:0000256" key="3">
    <source>
        <dbReference type="ARBA" id="ARBA00022729"/>
    </source>
</evidence>
<dbReference type="EMBL" id="JACJIQ010000003">
    <property type="protein sequence ID" value="MBA9076346.1"/>
    <property type="molecule type" value="Genomic_DNA"/>
</dbReference>
<dbReference type="Gene3D" id="1.25.40.390">
    <property type="match status" value="1"/>
</dbReference>